<gene>
    <name evidence="2" type="ORF">PMIN01_01974</name>
</gene>
<proteinExistence type="predicted"/>
<protein>
    <submittedName>
        <fullName evidence="2">Uncharacterized protein</fullName>
    </submittedName>
</protein>
<evidence type="ECO:0000256" key="1">
    <source>
        <dbReference type="SAM" id="Phobius"/>
    </source>
</evidence>
<sequence>MPAPWVLFDSSATYGGDCTTRADPDIAGVVLSFVLASIMTTTASILAMILDQAFDAKGQFTIRAPVRFIRDRILDTEWKKNYAWRPFLDPLIIGLGDQQLITGYAVLLSGWIKVQMRTRPPSVCVGFHLAERRQVFQNSFEVQGAHFVLVLYVCALSSSSHLAALITLRKYFCRYRLIAKIRLTLVILFACFLLASMIAAIGMPELVHTTPQGVPEKQARVQRLAFVVPMFFIIVGFSTALVCIMWTPRRNAASPRDTHVWNRDGRGPLATRRGSMAVPANFGIGLFSILFLNPLVAFIIQLILALLSTILVLSQKFSVPEEPGKWCGLQDQGEKEWGFGQTLSVVMLLLPAMSAAQAYLEGRQHMQEGAKL</sequence>
<accession>A0A9P6GRT5</accession>
<dbReference type="AlphaFoldDB" id="A0A9P6GRT5"/>
<feature type="transmembrane region" description="Helical" evidence="1">
    <location>
        <begin position="181"/>
        <end position="204"/>
    </location>
</feature>
<feature type="transmembrane region" description="Helical" evidence="1">
    <location>
        <begin position="282"/>
        <end position="313"/>
    </location>
</feature>
<keyword evidence="1" id="KW-0472">Membrane</keyword>
<evidence type="ECO:0000313" key="3">
    <source>
        <dbReference type="Proteomes" id="UP000756921"/>
    </source>
</evidence>
<keyword evidence="1" id="KW-1133">Transmembrane helix</keyword>
<feature type="transmembrane region" description="Helical" evidence="1">
    <location>
        <begin position="224"/>
        <end position="246"/>
    </location>
</feature>
<evidence type="ECO:0000313" key="2">
    <source>
        <dbReference type="EMBL" id="KAF9739340.1"/>
    </source>
</evidence>
<keyword evidence="3" id="KW-1185">Reference proteome</keyword>
<comment type="caution">
    <text evidence="2">The sequence shown here is derived from an EMBL/GenBank/DDBJ whole genome shotgun (WGS) entry which is preliminary data.</text>
</comment>
<organism evidence="2 3">
    <name type="scientific">Paraphaeosphaeria minitans</name>
    <dbReference type="NCBI Taxonomy" id="565426"/>
    <lineage>
        <taxon>Eukaryota</taxon>
        <taxon>Fungi</taxon>
        <taxon>Dikarya</taxon>
        <taxon>Ascomycota</taxon>
        <taxon>Pezizomycotina</taxon>
        <taxon>Dothideomycetes</taxon>
        <taxon>Pleosporomycetidae</taxon>
        <taxon>Pleosporales</taxon>
        <taxon>Massarineae</taxon>
        <taxon>Didymosphaeriaceae</taxon>
        <taxon>Paraphaeosphaeria</taxon>
    </lineage>
</organism>
<dbReference type="PANTHER" id="PTHR37577">
    <property type="entry name" value="INTEGRAL MEMBRANE PROTEIN"/>
    <property type="match status" value="1"/>
</dbReference>
<reference evidence="2" key="1">
    <citation type="journal article" date="2020" name="Mol. Plant Microbe Interact.">
        <title>Genome Sequence of the Biocontrol Agent Coniothyrium minitans strain Conio (IMI 134523).</title>
        <authorList>
            <person name="Patel D."/>
            <person name="Shittu T.A."/>
            <person name="Baroncelli R."/>
            <person name="Muthumeenakshi S."/>
            <person name="Osborne T.H."/>
            <person name="Janganan T.K."/>
            <person name="Sreenivasaprasad S."/>
        </authorList>
    </citation>
    <scope>NUCLEOTIDE SEQUENCE</scope>
    <source>
        <strain evidence="2">Conio</strain>
    </source>
</reference>
<dbReference type="OrthoDB" id="5427664at2759"/>
<name>A0A9P6GRT5_9PLEO</name>
<keyword evidence="1" id="KW-0812">Transmembrane</keyword>
<feature type="transmembrane region" description="Helical" evidence="1">
    <location>
        <begin position="145"/>
        <end position="169"/>
    </location>
</feature>
<dbReference type="Proteomes" id="UP000756921">
    <property type="component" value="Unassembled WGS sequence"/>
</dbReference>
<dbReference type="PANTHER" id="PTHR37577:SF1">
    <property type="entry name" value="INTEGRAL MEMBRANE PROTEIN"/>
    <property type="match status" value="1"/>
</dbReference>
<feature type="transmembrane region" description="Helical" evidence="1">
    <location>
        <begin position="26"/>
        <end position="50"/>
    </location>
</feature>
<dbReference type="InterPro" id="IPR053018">
    <property type="entry name" value="Elsinochrome_Biosynth-Asso"/>
</dbReference>
<dbReference type="EMBL" id="WJXW01000002">
    <property type="protein sequence ID" value="KAF9739340.1"/>
    <property type="molecule type" value="Genomic_DNA"/>
</dbReference>
<feature type="transmembrane region" description="Helical" evidence="1">
    <location>
        <begin position="339"/>
        <end position="360"/>
    </location>
</feature>